<dbReference type="SUPFAM" id="SSF52540">
    <property type="entry name" value="P-loop containing nucleoside triphosphate hydrolases"/>
    <property type="match status" value="1"/>
</dbReference>
<dbReference type="STRING" id="1160091.B9T39_03390"/>
<dbReference type="RefSeq" id="WP_086106424.1">
    <property type="nucleotide sequence ID" value="NZ_NEKB01000002.1"/>
</dbReference>
<accession>A0A1Y2SZ09</accession>
<evidence type="ECO:0000313" key="11">
    <source>
        <dbReference type="EMBL" id="OTA29410.1"/>
    </source>
</evidence>
<dbReference type="CDD" id="cd03257">
    <property type="entry name" value="ABC_NikE_OppD_transporters"/>
    <property type="match status" value="1"/>
</dbReference>
<dbReference type="PANTHER" id="PTHR43297">
    <property type="entry name" value="OLIGOPEPTIDE TRANSPORT ATP-BINDING PROTEIN APPD"/>
    <property type="match status" value="1"/>
</dbReference>
<evidence type="ECO:0000256" key="9">
    <source>
        <dbReference type="ARBA" id="ARBA00023136"/>
    </source>
</evidence>
<dbReference type="InterPro" id="IPR003439">
    <property type="entry name" value="ABC_transporter-like_ATP-bd"/>
</dbReference>
<keyword evidence="7 11" id="KW-0067">ATP-binding</keyword>
<evidence type="ECO:0000259" key="10">
    <source>
        <dbReference type="PROSITE" id="PS50893"/>
    </source>
</evidence>
<gene>
    <name evidence="11" type="ORF">B9T39_03390</name>
</gene>
<dbReference type="PROSITE" id="PS00211">
    <property type="entry name" value="ABC_TRANSPORTER_1"/>
    <property type="match status" value="1"/>
</dbReference>
<name>A0A1Y2SZ09_9BIFI</name>
<keyword evidence="6" id="KW-0547">Nucleotide-binding</keyword>
<comment type="subcellular location">
    <subcellularLocation>
        <location evidence="1">Cell membrane</location>
        <topology evidence="1">Peripheral membrane protein</topology>
    </subcellularLocation>
</comment>
<evidence type="ECO:0000256" key="4">
    <source>
        <dbReference type="ARBA" id="ARBA00022475"/>
    </source>
</evidence>
<comment type="similarity">
    <text evidence="2">Belongs to the ABC transporter superfamily.</text>
</comment>
<organism evidence="11 12">
    <name type="scientific">Alloscardovia macacae</name>
    <dbReference type="NCBI Taxonomy" id="1160091"/>
    <lineage>
        <taxon>Bacteria</taxon>
        <taxon>Bacillati</taxon>
        <taxon>Actinomycetota</taxon>
        <taxon>Actinomycetes</taxon>
        <taxon>Bifidobacteriales</taxon>
        <taxon>Bifidobacteriaceae</taxon>
        <taxon>Alloscardovia</taxon>
    </lineage>
</organism>
<feature type="domain" description="ABC transporter" evidence="10">
    <location>
        <begin position="3"/>
        <end position="247"/>
    </location>
</feature>
<proteinExistence type="inferred from homology"/>
<dbReference type="Pfam" id="PF00005">
    <property type="entry name" value="ABC_tran"/>
    <property type="match status" value="1"/>
</dbReference>
<dbReference type="InterPro" id="IPR003593">
    <property type="entry name" value="AAA+_ATPase"/>
</dbReference>
<dbReference type="GO" id="GO:0016887">
    <property type="term" value="F:ATP hydrolysis activity"/>
    <property type="evidence" value="ECO:0007669"/>
    <property type="project" value="InterPro"/>
</dbReference>
<dbReference type="GO" id="GO:0005524">
    <property type="term" value="F:ATP binding"/>
    <property type="evidence" value="ECO:0007669"/>
    <property type="project" value="UniProtKB-KW"/>
</dbReference>
<reference evidence="11 12" key="1">
    <citation type="submission" date="2017-04" db="EMBL/GenBank/DDBJ databases">
        <title>Draft genome sequences of Alloscardovia macacae UMA81211 and UMA81212 isolated from the feces of a rhesus macaque (Macaca mulatta).</title>
        <authorList>
            <person name="Albert K."/>
            <person name="Sela D.A."/>
        </authorList>
    </citation>
    <scope>NUCLEOTIDE SEQUENCE [LARGE SCALE GENOMIC DNA]</scope>
    <source>
        <strain evidence="11 12">UMA81212</strain>
    </source>
</reference>
<dbReference type="PANTHER" id="PTHR43297:SF14">
    <property type="entry name" value="ATPASE AAA-TYPE CORE DOMAIN-CONTAINING PROTEIN"/>
    <property type="match status" value="1"/>
</dbReference>
<comment type="caution">
    <text evidence="11">The sequence shown here is derived from an EMBL/GenBank/DDBJ whole genome shotgun (WGS) entry which is preliminary data.</text>
</comment>
<evidence type="ECO:0000256" key="2">
    <source>
        <dbReference type="ARBA" id="ARBA00005417"/>
    </source>
</evidence>
<evidence type="ECO:0000256" key="8">
    <source>
        <dbReference type="ARBA" id="ARBA00022967"/>
    </source>
</evidence>
<sequence length="260" mass="27857">MSIEIQNLSIRLEGGRMLVTDVNLRVNAGERVGLIGVSGSGKSLITRAILGTLPRTMRTEGHILVEGVDILQLSELDRAAMRGTYLAAVFQNPLAALNPVRTVEQNVALPLKLHYALSKAQRQKRVLQALERVGLSPDLASRYPSELSGGQAQRVAIAEALISSPHLLLADEPTTALDALAQKHVMDLLVSLTGEQGAGLLLVSHDFTVISKATQRCYVLHDGSVVESGVTSELLAHPQEDYTKELVAAAHQIAVKGENA</sequence>
<dbReference type="AlphaFoldDB" id="A0A1Y2SZ09"/>
<dbReference type="GO" id="GO:0005886">
    <property type="term" value="C:plasma membrane"/>
    <property type="evidence" value="ECO:0007669"/>
    <property type="project" value="UniProtKB-SubCell"/>
</dbReference>
<keyword evidence="9" id="KW-0472">Membrane</keyword>
<evidence type="ECO:0000256" key="5">
    <source>
        <dbReference type="ARBA" id="ARBA00022519"/>
    </source>
</evidence>
<evidence type="ECO:0000256" key="1">
    <source>
        <dbReference type="ARBA" id="ARBA00004202"/>
    </source>
</evidence>
<dbReference type="InterPro" id="IPR027417">
    <property type="entry name" value="P-loop_NTPase"/>
</dbReference>
<dbReference type="OrthoDB" id="8481147at2"/>
<keyword evidence="8" id="KW-1278">Translocase</keyword>
<dbReference type="Proteomes" id="UP000243540">
    <property type="component" value="Unassembled WGS sequence"/>
</dbReference>
<evidence type="ECO:0000256" key="6">
    <source>
        <dbReference type="ARBA" id="ARBA00022741"/>
    </source>
</evidence>
<dbReference type="EMBL" id="NEKC01000006">
    <property type="protein sequence ID" value="OTA29410.1"/>
    <property type="molecule type" value="Genomic_DNA"/>
</dbReference>
<evidence type="ECO:0000313" key="12">
    <source>
        <dbReference type="Proteomes" id="UP000243540"/>
    </source>
</evidence>
<dbReference type="InterPro" id="IPR017871">
    <property type="entry name" value="ABC_transporter-like_CS"/>
</dbReference>
<dbReference type="SMART" id="SM00382">
    <property type="entry name" value="AAA"/>
    <property type="match status" value="1"/>
</dbReference>
<protein>
    <submittedName>
        <fullName evidence="11">ABC transporter ATP-binding protein</fullName>
    </submittedName>
</protein>
<evidence type="ECO:0000256" key="7">
    <source>
        <dbReference type="ARBA" id="ARBA00022840"/>
    </source>
</evidence>
<evidence type="ECO:0000256" key="3">
    <source>
        <dbReference type="ARBA" id="ARBA00022448"/>
    </source>
</evidence>
<dbReference type="PROSITE" id="PS50893">
    <property type="entry name" value="ABC_TRANSPORTER_2"/>
    <property type="match status" value="1"/>
</dbReference>
<keyword evidence="5" id="KW-0997">Cell inner membrane</keyword>
<dbReference type="InterPro" id="IPR050388">
    <property type="entry name" value="ABC_Ni/Peptide_Import"/>
</dbReference>
<dbReference type="Gene3D" id="3.40.50.300">
    <property type="entry name" value="P-loop containing nucleotide triphosphate hydrolases"/>
    <property type="match status" value="1"/>
</dbReference>
<keyword evidence="3" id="KW-0813">Transport</keyword>
<keyword evidence="4" id="KW-1003">Cell membrane</keyword>